<name>A0AAD9WRG2_9ROSI</name>
<comment type="similarity">
    <text evidence="2">Belongs to the RLP family.</text>
</comment>
<dbReference type="EMBL" id="JANJYI010000008">
    <property type="protein sequence ID" value="KAK2639615.1"/>
    <property type="molecule type" value="Genomic_DNA"/>
</dbReference>
<evidence type="ECO:0008006" key="17">
    <source>
        <dbReference type="Google" id="ProtNLM"/>
    </source>
</evidence>
<gene>
    <name evidence="15" type="ORF">Ddye_027410</name>
</gene>
<dbReference type="SMART" id="SM00369">
    <property type="entry name" value="LRR_TYP"/>
    <property type="match status" value="6"/>
</dbReference>
<dbReference type="Pfam" id="PF00560">
    <property type="entry name" value="LRR_1"/>
    <property type="match status" value="4"/>
</dbReference>
<dbReference type="Pfam" id="PF23598">
    <property type="entry name" value="LRR_14"/>
    <property type="match status" value="1"/>
</dbReference>
<dbReference type="Gene3D" id="3.80.10.10">
    <property type="entry name" value="Ribonuclease Inhibitor"/>
    <property type="match status" value="4"/>
</dbReference>
<evidence type="ECO:0000259" key="13">
    <source>
        <dbReference type="Pfam" id="PF08263"/>
    </source>
</evidence>
<evidence type="ECO:0000313" key="15">
    <source>
        <dbReference type="EMBL" id="KAK2639615.1"/>
    </source>
</evidence>
<feature type="chain" id="PRO_5042075474" description="Leucine-rich repeat-containing N-terminal plant-type domain-containing protein" evidence="12">
    <location>
        <begin position="18"/>
        <end position="606"/>
    </location>
</feature>
<keyword evidence="6 12" id="KW-0732">Signal</keyword>
<keyword evidence="10" id="KW-0675">Receptor</keyword>
<evidence type="ECO:0000256" key="3">
    <source>
        <dbReference type="ARBA" id="ARBA00022475"/>
    </source>
</evidence>
<dbReference type="InterPro" id="IPR003591">
    <property type="entry name" value="Leu-rich_rpt_typical-subtyp"/>
</dbReference>
<evidence type="ECO:0000256" key="4">
    <source>
        <dbReference type="ARBA" id="ARBA00022614"/>
    </source>
</evidence>
<feature type="domain" description="Leucine-rich repeat-containing N-terminal plant-type" evidence="13">
    <location>
        <begin position="38"/>
        <end position="80"/>
    </location>
</feature>
<proteinExistence type="inferred from homology"/>
<protein>
    <recommendedName>
        <fullName evidence="17">Leucine-rich repeat-containing N-terminal plant-type domain-containing protein</fullName>
    </recommendedName>
</protein>
<evidence type="ECO:0000313" key="16">
    <source>
        <dbReference type="Proteomes" id="UP001280121"/>
    </source>
</evidence>
<dbReference type="InterPro" id="IPR001611">
    <property type="entry name" value="Leu-rich_rpt"/>
</dbReference>
<dbReference type="InterPro" id="IPR013210">
    <property type="entry name" value="LRR_N_plant-typ"/>
</dbReference>
<sequence length="606" mass="68027">MSTLVVLALLLFLHLLAIFTTTKISFFCNGSTYVGCIESERQALMRFKQDLTDPSNRLDSWNNIIDHGDCCANWVGVVCDKFTGHVLELHLRNPVNTNPFTDDVSDSDEYGAYERSMLGGKINPSLLDLKHLIYLDLSNNDFQGTQIPGFFSFMRNLRYLNLSGAGFMGMIPHQLGNLSNLQYLGLGQNYWDILRVENLSWLSGLSRLKHLDLSVVDLSKSSDWLLVINKLPSLEVLRLSGCQLHHFPPLSTANFSSLAILDLSNNQFDSSLTPSWIFGLSDLVFLDLHTNIFKGSIPDGLQNLTRLRHLDLSDNHFNSSIPNWLCKFGYLEDLSLSYNRLLRGTISSDLEDLTSSIKTLDLSFTRIEGRIPRSFGRLCKLKSVILSEVKLSQEISEVLDIFSGCVSHGLEALNLDSSQLSGLLTNQLQNFKNLNTLRLRNNSISCPIPLSLGELSSLISFDLSYNKLNGPIPFSLGKLSSLRDLSLSYNKLDSHIPLSLGQLSSLRNLDLSYNKLVGNLFEIHLANLTRLTNFVVSGNSLVLKVGPNWVPPFQLERLHLSSCHIGPQIPLWLHSQKSLFFLEISNSRIVDAIPSWFGNYHPNFFT</sequence>
<evidence type="ECO:0000259" key="14">
    <source>
        <dbReference type="Pfam" id="PF23598"/>
    </source>
</evidence>
<comment type="caution">
    <text evidence="15">The sequence shown here is derived from an EMBL/GenBank/DDBJ whole genome shotgun (WGS) entry which is preliminary data.</text>
</comment>
<keyword evidence="4" id="KW-0433">Leucine-rich repeat</keyword>
<feature type="signal peptide" evidence="12">
    <location>
        <begin position="1"/>
        <end position="17"/>
    </location>
</feature>
<evidence type="ECO:0000256" key="10">
    <source>
        <dbReference type="ARBA" id="ARBA00023170"/>
    </source>
</evidence>
<evidence type="ECO:0000256" key="7">
    <source>
        <dbReference type="ARBA" id="ARBA00022737"/>
    </source>
</evidence>
<keyword evidence="16" id="KW-1185">Reference proteome</keyword>
<organism evidence="15 16">
    <name type="scientific">Dipteronia dyeriana</name>
    <dbReference type="NCBI Taxonomy" id="168575"/>
    <lineage>
        <taxon>Eukaryota</taxon>
        <taxon>Viridiplantae</taxon>
        <taxon>Streptophyta</taxon>
        <taxon>Embryophyta</taxon>
        <taxon>Tracheophyta</taxon>
        <taxon>Spermatophyta</taxon>
        <taxon>Magnoliopsida</taxon>
        <taxon>eudicotyledons</taxon>
        <taxon>Gunneridae</taxon>
        <taxon>Pentapetalae</taxon>
        <taxon>rosids</taxon>
        <taxon>malvids</taxon>
        <taxon>Sapindales</taxon>
        <taxon>Sapindaceae</taxon>
        <taxon>Hippocastanoideae</taxon>
        <taxon>Acereae</taxon>
        <taxon>Dipteronia</taxon>
    </lineage>
</organism>
<evidence type="ECO:0000256" key="11">
    <source>
        <dbReference type="ARBA" id="ARBA00023180"/>
    </source>
</evidence>
<dbReference type="InterPro" id="IPR032675">
    <property type="entry name" value="LRR_dom_sf"/>
</dbReference>
<dbReference type="InterPro" id="IPR046956">
    <property type="entry name" value="RLP23-like"/>
</dbReference>
<keyword evidence="7" id="KW-0677">Repeat</keyword>
<keyword evidence="11" id="KW-0325">Glycoprotein</keyword>
<evidence type="ECO:0000256" key="1">
    <source>
        <dbReference type="ARBA" id="ARBA00004251"/>
    </source>
</evidence>
<dbReference type="InterPro" id="IPR055414">
    <property type="entry name" value="LRR_R13L4/SHOC2-like"/>
</dbReference>
<dbReference type="PRINTS" id="PR00019">
    <property type="entry name" value="LEURICHRPT"/>
</dbReference>
<dbReference type="PANTHER" id="PTHR48063:SF98">
    <property type="entry name" value="LRR RECEPTOR-LIKE SERINE_THREONINE-PROTEIN KINASE FLS2"/>
    <property type="match status" value="1"/>
</dbReference>
<evidence type="ECO:0000256" key="6">
    <source>
        <dbReference type="ARBA" id="ARBA00022729"/>
    </source>
</evidence>
<feature type="domain" description="Disease resistance R13L4/SHOC-2-like LRR" evidence="14">
    <location>
        <begin position="413"/>
        <end position="585"/>
    </location>
</feature>
<dbReference type="Proteomes" id="UP001280121">
    <property type="component" value="Unassembled WGS sequence"/>
</dbReference>
<reference evidence="15" key="1">
    <citation type="journal article" date="2023" name="Plant J.">
        <title>Genome sequences and population genomics provide insights into the demographic history, inbreeding, and mutation load of two 'living fossil' tree species of Dipteronia.</title>
        <authorList>
            <person name="Feng Y."/>
            <person name="Comes H.P."/>
            <person name="Chen J."/>
            <person name="Zhu S."/>
            <person name="Lu R."/>
            <person name="Zhang X."/>
            <person name="Li P."/>
            <person name="Qiu J."/>
            <person name="Olsen K.M."/>
            <person name="Qiu Y."/>
        </authorList>
    </citation>
    <scope>NUCLEOTIDE SEQUENCE</scope>
    <source>
        <strain evidence="15">KIB01</strain>
    </source>
</reference>
<dbReference type="FunFam" id="3.80.10.10:FF:000041">
    <property type="entry name" value="LRR receptor-like serine/threonine-protein kinase ERECTA"/>
    <property type="match status" value="1"/>
</dbReference>
<keyword evidence="5" id="KW-0812">Transmembrane</keyword>
<keyword evidence="8" id="KW-1133">Transmembrane helix</keyword>
<evidence type="ECO:0000256" key="8">
    <source>
        <dbReference type="ARBA" id="ARBA00022989"/>
    </source>
</evidence>
<evidence type="ECO:0000256" key="9">
    <source>
        <dbReference type="ARBA" id="ARBA00023136"/>
    </source>
</evidence>
<dbReference type="AlphaFoldDB" id="A0AAD9WRG2"/>
<dbReference type="GO" id="GO:0005886">
    <property type="term" value="C:plasma membrane"/>
    <property type="evidence" value="ECO:0007669"/>
    <property type="project" value="UniProtKB-SubCell"/>
</dbReference>
<evidence type="ECO:0000256" key="5">
    <source>
        <dbReference type="ARBA" id="ARBA00022692"/>
    </source>
</evidence>
<accession>A0AAD9WRG2</accession>
<dbReference type="PANTHER" id="PTHR48063">
    <property type="entry name" value="LRR RECEPTOR-LIKE KINASE"/>
    <property type="match status" value="1"/>
</dbReference>
<dbReference type="SUPFAM" id="SSF52058">
    <property type="entry name" value="L domain-like"/>
    <property type="match status" value="3"/>
</dbReference>
<evidence type="ECO:0000256" key="12">
    <source>
        <dbReference type="SAM" id="SignalP"/>
    </source>
</evidence>
<dbReference type="Pfam" id="PF08263">
    <property type="entry name" value="LRRNT_2"/>
    <property type="match status" value="1"/>
</dbReference>
<evidence type="ECO:0000256" key="2">
    <source>
        <dbReference type="ARBA" id="ARBA00009592"/>
    </source>
</evidence>
<comment type="subcellular location">
    <subcellularLocation>
        <location evidence="1">Cell membrane</location>
        <topology evidence="1">Single-pass type I membrane protein</topology>
    </subcellularLocation>
</comment>
<dbReference type="Pfam" id="PF13855">
    <property type="entry name" value="LRR_8"/>
    <property type="match status" value="1"/>
</dbReference>
<keyword evidence="9" id="KW-0472">Membrane</keyword>
<keyword evidence="3" id="KW-1003">Cell membrane</keyword>